<comment type="caution">
    <text evidence="2">The sequence shown here is derived from an EMBL/GenBank/DDBJ whole genome shotgun (WGS) entry which is preliminary data.</text>
</comment>
<proteinExistence type="predicted"/>
<keyword evidence="4" id="KW-1185">Reference proteome</keyword>
<dbReference type="EMBL" id="QPJB01000005">
    <property type="protein sequence ID" value="RCW34812.1"/>
    <property type="molecule type" value="Genomic_DNA"/>
</dbReference>
<evidence type="ECO:0000313" key="1">
    <source>
        <dbReference type="EMBL" id="RBP74063.1"/>
    </source>
</evidence>
<accession>A0A368V109</accession>
<dbReference type="RefSeq" id="WP_113879682.1">
    <property type="nucleotide sequence ID" value="NZ_QNSA01000005.1"/>
</dbReference>
<name>A0A368V109_MARNT</name>
<evidence type="ECO:0000313" key="3">
    <source>
        <dbReference type="Proteomes" id="UP000252795"/>
    </source>
</evidence>
<organism evidence="2 3">
    <name type="scientific">Marinobacter nauticus</name>
    <name type="common">Marinobacter hydrocarbonoclasticus</name>
    <name type="synonym">Marinobacter aquaeolei</name>
    <dbReference type="NCBI Taxonomy" id="2743"/>
    <lineage>
        <taxon>Bacteria</taxon>
        <taxon>Pseudomonadati</taxon>
        <taxon>Pseudomonadota</taxon>
        <taxon>Gammaproteobacteria</taxon>
        <taxon>Pseudomonadales</taxon>
        <taxon>Marinobacteraceae</taxon>
        <taxon>Marinobacter</taxon>
    </lineage>
</organism>
<sequence>MQSVLQPKLPNNPAWRAFQVAIETDYPAIGFYHARLDLYVISAVEVAEQEIGPEYHVSISKTKGPFSQPRRCSLAEAKLVCKQFGMEGAKEDNHSSIIRNYWMPVNESLIGIECECKDQEAVIREGDFEWRPLTQTNADRAKALQGGE</sequence>
<dbReference type="Proteomes" id="UP000252795">
    <property type="component" value="Unassembled WGS sequence"/>
</dbReference>
<reference evidence="2 3" key="1">
    <citation type="submission" date="2018-07" db="EMBL/GenBank/DDBJ databases">
        <title>Freshwater and sediment microbial communities from various areas in North America, analyzing microbe dynamics in response to fracking.</title>
        <authorList>
            <person name="Lamendella R."/>
        </authorList>
    </citation>
    <scope>NUCLEOTIDE SEQUENCE [LARGE SCALE GENOMIC DNA]</scope>
    <source>
        <strain evidence="2 3">114E</strain>
        <strain evidence="1 4">114E_o</strain>
    </source>
</reference>
<gene>
    <name evidence="2" type="ORF">DET51_105188</name>
    <name evidence="1" type="ORF">DET64_105189</name>
</gene>
<dbReference type="Proteomes" id="UP000253065">
    <property type="component" value="Unassembled WGS sequence"/>
</dbReference>
<evidence type="ECO:0000313" key="4">
    <source>
        <dbReference type="Proteomes" id="UP000253065"/>
    </source>
</evidence>
<protein>
    <submittedName>
        <fullName evidence="2">Uncharacterized protein</fullName>
    </submittedName>
</protein>
<dbReference type="AlphaFoldDB" id="A0A368V109"/>
<evidence type="ECO:0000313" key="2">
    <source>
        <dbReference type="EMBL" id="RCW34812.1"/>
    </source>
</evidence>
<dbReference type="EMBL" id="QNSA01000005">
    <property type="protein sequence ID" value="RBP74063.1"/>
    <property type="molecule type" value="Genomic_DNA"/>
</dbReference>